<dbReference type="PANTHER" id="PTHR43798">
    <property type="entry name" value="MONOACYLGLYCEROL LIPASE"/>
    <property type="match status" value="1"/>
</dbReference>
<dbReference type="Proteomes" id="UP001595453">
    <property type="component" value="Unassembled WGS sequence"/>
</dbReference>
<accession>A0ABV7CIT8</accession>
<dbReference type="InterPro" id="IPR000073">
    <property type="entry name" value="AB_hydrolase_1"/>
</dbReference>
<evidence type="ECO:0000259" key="1">
    <source>
        <dbReference type="Pfam" id="PF00561"/>
    </source>
</evidence>
<gene>
    <name evidence="2" type="ORF">ACFOEE_08330</name>
</gene>
<sequence length="295" mass="32884">MDLETKTQILSFKSDKVAGLKWGSGSQDAQTVVLLHGWLDSANSFLPLASLPQMNDSPLRWLAIDFAGHGLSEWRTADAHYYFIEYVYDVLDFLEREKISRCHFVGHSMGALVAGVIAAGFGDKVITLTQIDGFGLITSEASQTQKMLQLAYLQRQTLLYKTPRRFRDYQDIIAARLAVSDLSETLCDVLMRRSVAQDSKGWSLTSDPRLKSASAFRYTLAQAKNVLTGITAPTLALTAENGLKLMEQSLAEFKSCYSRLSIVPVKGGHHCHMEYPSITFEHISQHISANNRCEL</sequence>
<comment type="caution">
    <text evidence="2">The sequence shown here is derived from an EMBL/GenBank/DDBJ whole genome shotgun (WGS) entry which is preliminary data.</text>
</comment>
<proteinExistence type="predicted"/>
<keyword evidence="2" id="KW-0378">Hydrolase</keyword>
<evidence type="ECO:0000313" key="3">
    <source>
        <dbReference type="Proteomes" id="UP001595453"/>
    </source>
</evidence>
<dbReference type="EMBL" id="JBHRSD010000014">
    <property type="protein sequence ID" value="MFC3032522.1"/>
    <property type="molecule type" value="Genomic_DNA"/>
</dbReference>
<keyword evidence="3" id="KW-1185">Reference proteome</keyword>
<protein>
    <submittedName>
        <fullName evidence="2">Alpha/beta fold hydrolase</fullName>
    </submittedName>
</protein>
<name>A0ABV7CIT8_9GAMM</name>
<dbReference type="PANTHER" id="PTHR43798:SF33">
    <property type="entry name" value="HYDROLASE, PUTATIVE (AFU_ORTHOLOGUE AFUA_2G14860)-RELATED"/>
    <property type="match status" value="1"/>
</dbReference>
<feature type="domain" description="AB hydrolase-1" evidence="1">
    <location>
        <begin position="31"/>
        <end position="274"/>
    </location>
</feature>
<dbReference type="Pfam" id="PF00561">
    <property type="entry name" value="Abhydrolase_1"/>
    <property type="match status" value="1"/>
</dbReference>
<dbReference type="RefSeq" id="WP_377123115.1">
    <property type="nucleotide sequence ID" value="NZ_JBHRSD010000014.1"/>
</dbReference>
<organism evidence="2 3">
    <name type="scientific">Pseudoalteromonas fenneropenaei</name>
    <dbReference type="NCBI Taxonomy" id="1737459"/>
    <lineage>
        <taxon>Bacteria</taxon>
        <taxon>Pseudomonadati</taxon>
        <taxon>Pseudomonadota</taxon>
        <taxon>Gammaproteobacteria</taxon>
        <taxon>Alteromonadales</taxon>
        <taxon>Pseudoalteromonadaceae</taxon>
        <taxon>Pseudoalteromonas</taxon>
    </lineage>
</organism>
<dbReference type="SUPFAM" id="SSF53474">
    <property type="entry name" value="alpha/beta-Hydrolases"/>
    <property type="match status" value="1"/>
</dbReference>
<dbReference type="InterPro" id="IPR029058">
    <property type="entry name" value="AB_hydrolase_fold"/>
</dbReference>
<dbReference type="Gene3D" id="3.40.50.1820">
    <property type="entry name" value="alpha/beta hydrolase"/>
    <property type="match status" value="1"/>
</dbReference>
<reference evidence="3" key="1">
    <citation type="journal article" date="2019" name="Int. J. Syst. Evol. Microbiol.">
        <title>The Global Catalogue of Microorganisms (GCM) 10K type strain sequencing project: providing services to taxonomists for standard genome sequencing and annotation.</title>
        <authorList>
            <consortium name="The Broad Institute Genomics Platform"/>
            <consortium name="The Broad Institute Genome Sequencing Center for Infectious Disease"/>
            <person name="Wu L."/>
            <person name="Ma J."/>
        </authorList>
    </citation>
    <scope>NUCLEOTIDE SEQUENCE [LARGE SCALE GENOMIC DNA]</scope>
    <source>
        <strain evidence="3">KCTC 42730</strain>
    </source>
</reference>
<dbReference type="GO" id="GO:0016787">
    <property type="term" value="F:hydrolase activity"/>
    <property type="evidence" value="ECO:0007669"/>
    <property type="project" value="UniProtKB-KW"/>
</dbReference>
<evidence type="ECO:0000313" key="2">
    <source>
        <dbReference type="EMBL" id="MFC3032522.1"/>
    </source>
</evidence>
<dbReference type="InterPro" id="IPR050266">
    <property type="entry name" value="AB_hydrolase_sf"/>
</dbReference>